<evidence type="ECO:0000313" key="13">
    <source>
        <dbReference type="RefSeq" id="XP_005092757.1"/>
    </source>
</evidence>
<sequence length="916" mass="102383">MATSSIQGIVHVVMLVAIIVFASQYHQLGLRYEELLQACKGGHSYKEYELTENRESSFKPRRPVEESGSKYHTRSEDLLTSSSAVEPGLGTRVSQMDLSVDVYQGTEKIQLGTSQLHYISQSPLNSDQIVFHATDNFLSTSKHTKLQDKETVSLDSVTSVVDVPVTSEPEQTNPVTSLDLWEHVKTQPTAPASGSDSLTVSFVFSSSSLTEQQHLLKNTEYINRNVFTSGPRVTADDSLLNIDDAAKADIVLSDASVDSIITTPTSISLSQFEAHLKSSQKFENFGSTELHDSDFDPLYYEEDFESDSYLDDYVNGVGENRINHSWEDSEAPVKEQLSGFDECEQTNSQSNTKFDYCDTQTYKRPSFSKKMLKYVEVLSAADREKLGSEGTSVWCSDLDRSGSSCHIQNLCYNTAQHDFVFLKSDTSIIEASSQEFYEGQISLSLSAIPDHNAYIFRPVTIPGKSVNEFSVSIMRKTTFLMSRFKPDNIMHVFHDDLFPLIHTLDSMKFQRRKRKFDVVIMFADHYDEGDLLPLYSSVSTESPITLWKSNFPSDLVCFESVYLGLSNKTLWYQYGFSVPQGPLHYIDKFATGVNVYRAARYAAQDLLSDCIFCSSGSYLVLLSRKDTRLIVNEGELILAVARATKLKVMSVSLETHSLAELVTIVKNSKGILGMHGSLFSLAAFLPPGSVVIELFPYAVNPSKYTPFKSLCELGGYSLIYRSWTNPSRDNSVPHPGWPSDVGGIHHLSPEAQQEISSQTEVPNHLCCEDPSWLYHIYQDTVVDIDSVVTIAASALSQAEVFANSSRMSESVSGQDSIIPGAVSSLLCNLVDNSFTLSWTPPWNVEFVSHQTFTYHLVFQERGTEMVHDKELPSSVTKYSLQHKGNHREAEFNIWLRAVFDGTRKGPPSFVTCKVPR</sequence>
<dbReference type="Proteomes" id="UP000694888">
    <property type="component" value="Unplaced"/>
</dbReference>
<keyword evidence="5 9" id="KW-0472">Membrane</keyword>
<dbReference type="PANTHER" id="PTHR20961:SF38">
    <property type="entry name" value="PROTEIN O-LINKED-MANNOSE BETA-1,4-N-ACETYLGLUCOSAMINYLTRANSFERASE 2"/>
    <property type="match status" value="1"/>
</dbReference>
<feature type="compositionally biased region" description="Basic and acidic residues" evidence="8">
    <location>
        <begin position="54"/>
        <end position="77"/>
    </location>
</feature>
<evidence type="ECO:0000256" key="6">
    <source>
        <dbReference type="ARBA" id="ARBA00023180"/>
    </source>
</evidence>
<keyword evidence="4 9" id="KW-1133">Transmembrane helix</keyword>
<dbReference type="Pfam" id="PF04577">
    <property type="entry name" value="Glyco_transf_61"/>
    <property type="match status" value="1"/>
</dbReference>
<dbReference type="PANTHER" id="PTHR20961">
    <property type="entry name" value="GLYCOSYLTRANSFERASE"/>
    <property type="match status" value="1"/>
</dbReference>
<keyword evidence="11" id="KW-1185">Reference proteome</keyword>
<name>A0ABM0JFW4_APLCA</name>
<gene>
    <name evidence="12 13" type="primary">LOC101848181</name>
</gene>
<dbReference type="GeneID" id="101848181"/>
<dbReference type="RefSeq" id="XP_005092756.1">
    <property type="nucleotide sequence ID" value="XM_005092699.3"/>
</dbReference>
<protein>
    <submittedName>
        <fullName evidence="12 13">Protein O-linked-mannose beta-1,4-N-acetylglucosaminyltransferase 2</fullName>
    </submittedName>
</protein>
<dbReference type="RefSeq" id="XP_005092757.1">
    <property type="nucleotide sequence ID" value="XM_005092700.3"/>
</dbReference>
<keyword evidence="2" id="KW-0808">Transferase</keyword>
<keyword evidence="1" id="KW-0328">Glycosyltransferase</keyword>
<evidence type="ECO:0000256" key="5">
    <source>
        <dbReference type="ARBA" id="ARBA00023136"/>
    </source>
</evidence>
<evidence type="ECO:0000256" key="3">
    <source>
        <dbReference type="ARBA" id="ARBA00022692"/>
    </source>
</evidence>
<evidence type="ECO:0000313" key="11">
    <source>
        <dbReference type="Proteomes" id="UP000694888"/>
    </source>
</evidence>
<evidence type="ECO:0000256" key="7">
    <source>
        <dbReference type="ARBA" id="ARBA00037847"/>
    </source>
</evidence>
<dbReference type="InterPro" id="IPR007657">
    <property type="entry name" value="Glycosyltransferase_61"/>
</dbReference>
<reference evidence="12 13" key="1">
    <citation type="submission" date="2025-05" db="UniProtKB">
        <authorList>
            <consortium name="RefSeq"/>
        </authorList>
    </citation>
    <scope>IDENTIFICATION</scope>
</reference>
<dbReference type="InterPro" id="IPR049625">
    <property type="entry name" value="Glyco_transf_61_cat"/>
</dbReference>
<evidence type="ECO:0000256" key="2">
    <source>
        <dbReference type="ARBA" id="ARBA00022679"/>
    </source>
</evidence>
<evidence type="ECO:0000313" key="12">
    <source>
        <dbReference type="RefSeq" id="XP_005092756.1"/>
    </source>
</evidence>
<feature type="domain" description="Glycosyltransferase 61 catalytic" evidence="10">
    <location>
        <begin position="597"/>
        <end position="692"/>
    </location>
</feature>
<accession>A0ABM0JFW4</accession>
<evidence type="ECO:0000256" key="8">
    <source>
        <dbReference type="SAM" id="MobiDB-lite"/>
    </source>
</evidence>
<dbReference type="SUPFAM" id="SSF49265">
    <property type="entry name" value="Fibronectin type III"/>
    <property type="match status" value="1"/>
</dbReference>
<evidence type="ECO:0000256" key="9">
    <source>
        <dbReference type="SAM" id="Phobius"/>
    </source>
</evidence>
<comment type="subcellular location">
    <subcellularLocation>
        <location evidence="7">Endomembrane system</location>
        <topology evidence="7">Single-pass membrane protein</topology>
    </subcellularLocation>
</comment>
<keyword evidence="3 9" id="KW-0812">Transmembrane</keyword>
<evidence type="ECO:0000259" key="10">
    <source>
        <dbReference type="Pfam" id="PF04577"/>
    </source>
</evidence>
<organism evidence="11 13">
    <name type="scientific">Aplysia californica</name>
    <name type="common">California sea hare</name>
    <dbReference type="NCBI Taxonomy" id="6500"/>
    <lineage>
        <taxon>Eukaryota</taxon>
        <taxon>Metazoa</taxon>
        <taxon>Spiralia</taxon>
        <taxon>Lophotrochozoa</taxon>
        <taxon>Mollusca</taxon>
        <taxon>Gastropoda</taxon>
        <taxon>Heterobranchia</taxon>
        <taxon>Euthyneura</taxon>
        <taxon>Tectipleura</taxon>
        <taxon>Aplysiida</taxon>
        <taxon>Aplysioidea</taxon>
        <taxon>Aplysiidae</taxon>
        <taxon>Aplysia</taxon>
    </lineage>
</organism>
<proteinExistence type="predicted"/>
<evidence type="ECO:0000256" key="1">
    <source>
        <dbReference type="ARBA" id="ARBA00022676"/>
    </source>
</evidence>
<feature type="transmembrane region" description="Helical" evidence="9">
    <location>
        <begin position="6"/>
        <end position="25"/>
    </location>
</feature>
<keyword evidence="6" id="KW-0325">Glycoprotein</keyword>
<feature type="region of interest" description="Disordered" evidence="8">
    <location>
        <begin position="54"/>
        <end position="78"/>
    </location>
</feature>
<dbReference type="InterPro" id="IPR036116">
    <property type="entry name" value="FN3_sf"/>
</dbReference>
<evidence type="ECO:0000256" key="4">
    <source>
        <dbReference type="ARBA" id="ARBA00022989"/>
    </source>
</evidence>